<sequence>MSKYVKNLITDELKSRFDGVTDALLVDVVGMEANSNVELRKQLRQKNMHLLVVKNSLARRATEGTSLAPAFEGSEGTLAMVWGGEDVVSLAKEVTRLAEDAKFKPFAPKGGVMDGAKLTADDVKSVSKWPSREEQLSILMGQILSPGATLSAQLLSPGAKLASQIKQKSEE</sequence>
<evidence type="ECO:0000256" key="6">
    <source>
        <dbReference type="ARBA" id="ARBA00035502"/>
    </source>
</evidence>
<dbReference type="GO" id="GO:0005840">
    <property type="term" value="C:ribosome"/>
    <property type="evidence" value="ECO:0007669"/>
    <property type="project" value="UniProtKB-KW"/>
</dbReference>
<dbReference type="RefSeq" id="WP_146447951.1">
    <property type="nucleotide sequence ID" value="NZ_SJPS01000001.1"/>
</dbReference>
<evidence type="ECO:0000256" key="2">
    <source>
        <dbReference type="ARBA" id="ARBA00008889"/>
    </source>
</evidence>
<dbReference type="InterPro" id="IPR043141">
    <property type="entry name" value="Ribosomal_uL10-like_sf"/>
</dbReference>
<evidence type="ECO:0000256" key="3">
    <source>
        <dbReference type="ARBA" id="ARBA00022980"/>
    </source>
</evidence>
<proteinExistence type="inferred from homology"/>
<comment type="caution">
    <text evidence="7">The sequence shown here is derived from an EMBL/GenBank/DDBJ whole genome shotgun (WGS) entry which is preliminary data.</text>
</comment>
<dbReference type="SUPFAM" id="SSF160369">
    <property type="entry name" value="Ribosomal protein L10-like"/>
    <property type="match status" value="1"/>
</dbReference>
<dbReference type="InterPro" id="IPR001790">
    <property type="entry name" value="Ribosomal_uL10"/>
</dbReference>
<keyword evidence="3 7" id="KW-0689">Ribosomal protein</keyword>
<name>A0A5C6CZX9_9BACT</name>
<dbReference type="CDD" id="cd05797">
    <property type="entry name" value="Ribosomal_L10"/>
    <property type="match status" value="1"/>
</dbReference>
<gene>
    <name evidence="7" type="primary">rplJ</name>
    <name evidence="7" type="ORF">Pla144_07890</name>
</gene>
<dbReference type="Pfam" id="PF00466">
    <property type="entry name" value="Ribosomal_L10"/>
    <property type="match status" value="1"/>
</dbReference>
<reference evidence="7 8" key="1">
    <citation type="submission" date="2019-02" db="EMBL/GenBank/DDBJ databases">
        <title>Deep-cultivation of Planctomycetes and their phenomic and genomic characterization uncovers novel biology.</title>
        <authorList>
            <person name="Wiegand S."/>
            <person name="Jogler M."/>
            <person name="Boedeker C."/>
            <person name="Pinto D."/>
            <person name="Vollmers J."/>
            <person name="Rivas-Marin E."/>
            <person name="Kohn T."/>
            <person name="Peeters S.H."/>
            <person name="Heuer A."/>
            <person name="Rast P."/>
            <person name="Oberbeckmann S."/>
            <person name="Bunk B."/>
            <person name="Jeske O."/>
            <person name="Meyerdierks A."/>
            <person name="Storesund J.E."/>
            <person name="Kallscheuer N."/>
            <person name="Luecker S."/>
            <person name="Lage O.M."/>
            <person name="Pohl T."/>
            <person name="Merkel B.J."/>
            <person name="Hornburger P."/>
            <person name="Mueller R.-W."/>
            <person name="Bruemmer F."/>
            <person name="Labrenz M."/>
            <person name="Spormann A.M."/>
            <person name="Op Den Camp H."/>
            <person name="Overmann J."/>
            <person name="Amann R."/>
            <person name="Jetten M.S.M."/>
            <person name="Mascher T."/>
            <person name="Medema M.H."/>
            <person name="Devos D.P."/>
            <person name="Kaster A.-K."/>
            <person name="Ovreas L."/>
            <person name="Rohde M."/>
            <person name="Galperin M.Y."/>
            <person name="Jogler C."/>
        </authorList>
    </citation>
    <scope>NUCLEOTIDE SEQUENCE [LARGE SCALE GENOMIC DNA]</scope>
    <source>
        <strain evidence="7 8">Pla144</strain>
    </source>
</reference>
<comment type="similarity">
    <text evidence="2">Belongs to the universal ribosomal protein uL10 family.</text>
</comment>
<dbReference type="OrthoDB" id="278380at2"/>
<evidence type="ECO:0000313" key="8">
    <source>
        <dbReference type="Proteomes" id="UP000318437"/>
    </source>
</evidence>
<evidence type="ECO:0000256" key="5">
    <source>
        <dbReference type="ARBA" id="ARBA00035202"/>
    </source>
</evidence>
<protein>
    <recommendedName>
        <fullName evidence="5">Large ribosomal subunit protein uL10</fullName>
    </recommendedName>
    <alternativeName>
        <fullName evidence="6">50S ribosomal protein L10</fullName>
    </alternativeName>
</protein>
<comment type="function">
    <text evidence="1">Forms part of the ribosomal stalk, playing a central role in the interaction of the ribosome with GTP-bound translation factors.</text>
</comment>
<evidence type="ECO:0000256" key="1">
    <source>
        <dbReference type="ARBA" id="ARBA00002633"/>
    </source>
</evidence>
<dbReference type="Proteomes" id="UP000318437">
    <property type="component" value="Unassembled WGS sequence"/>
</dbReference>
<evidence type="ECO:0000256" key="4">
    <source>
        <dbReference type="ARBA" id="ARBA00023274"/>
    </source>
</evidence>
<dbReference type="NCBIfam" id="NF000955">
    <property type="entry name" value="PRK00099.1-1"/>
    <property type="match status" value="1"/>
</dbReference>
<keyword evidence="8" id="KW-1185">Reference proteome</keyword>
<dbReference type="GO" id="GO:1990904">
    <property type="term" value="C:ribonucleoprotein complex"/>
    <property type="evidence" value="ECO:0007669"/>
    <property type="project" value="UniProtKB-KW"/>
</dbReference>
<accession>A0A5C6CZX9</accession>
<evidence type="ECO:0000313" key="7">
    <source>
        <dbReference type="EMBL" id="TWU30008.1"/>
    </source>
</evidence>
<dbReference type="EMBL" id="SJPS01000001">
    <property type="protein sequence ID" value="TWU30008.1"/>
    <property type="molecule type" value="Genomic_DNA"/>
</dbReference>
<dbReference type="Gene3D" id="3.30.70.1730">
    <property type="match status" value="1"/>
</dbReference>
<dbReference type="PANTHER" id="PTHR11560">
    <property type="entry name" value="39S RIBOSOMAL PROTEIN L10, MITOCHONDRIAL"/>
    <property type="match status" value="1"/>
</dbReference>
<dbReference type="InterPro" id="IPR047865">
    <property type="entry name" value="Ribosomal_uL10_bac_type"/>
</dbReference>
<organism evidence="7 8">
    <name type="scientific">Bythopirellula polymerisocia</name>
    <dbReference type="NCBI Taxonomy" id="2528003"/>
    <lineage>
        <taxon>Bacteria</taxon>
        <taxon>Pseudomonadati</taxon>
        <taxon>Planctomycetota</taxon>
        <taxon>Planctomycetia</taxon>
        <taxon>Pirellulales</taxon>
        <taxon>Lacipirellulaceae</taxon>
        <taxon>Bythopirellula</taxon>
    </lineage>
</organism>
<keyword evidence="4" id="KW-0687">Ribonucleoprotein</keyword>
<dbReference type="AlphaFoldDB" id="A0A5C6CZX9"/>